<comment type="caution">
    <text evidence="2">The sequence shown here is derived from an EMBL/GenBank/DDBJ whole genome shotgun (WGS) entry which is preliminary data.</text>
</comment>
<sequence>MSTQRGNQTRKRPQKHQNTYAFTVKKKVNPLEAKILDTPTSRFLCPTCADVIAWKKQFKKYKPLSTPRRCSTCQEKNVVHAYMVHCEDCAEKNNICAKCSTQNLSEILKERQPRMANKPKRGSAPATECKCATSAKEMTPEEIFELFPEYSKEYEETGRLAERTMRTIQRRLDRREAECDSCDSHDGECHHHHHSHHDSSDDEEGEEEDDDENDEI</sequence>
<feature type="compositionally biased region" description="Basic and acidic residues" evidence="1">
    <location>
        <begin position="180"/>
        <end position="189"/>
    </location>
</feature>
<dbReference type="Proteomes" id="UP001281761">
    <property type="component" value="Unassembled WGS sequence"/>
</dbReference>
<organism evidence="2 3">
    <name type="scientific">Blattamonas nauphoetae</name>
    <dbReference type="NCBI Taxonomy" id="2049346"/>
    <lineage>
        <taxon>Eukaryota</taxon>
        <taxon>Metamonada</taxon>
        <taxon>Preaxostyla</taxon>
        <taxon>Oxymonadida</taxon>
        <taxon>Blattamonas</taxon>
    </lineage>
</organism>
<protein>
    <submittedName>
        <fullName evidence="2">C9orf85 like protein</fullName>
    </submittedName>
</protein>
<dbReference type="PANTHER" id="PTHR22876:SF5">
    <property type="entry name" value="CHROMOSOME 9 OPEN READING FRAME 85"/>
    <property type="match status" value="1"/>
</dbReference>
<proteinExistence type="predicted"/>
<feature type="region of interest" description="Disordered" evidence="1">
    <location>
        <begin position="180"/>
        <end position="216"/>
    </location>
</feature>
<dbReference type="Pfam" id="PF10217">
    <property type="entry name" value="DUF2039"/>
    <property type="match status" value="1"/>
</dbReference>
<reference evidence="2 3" key="1">
    <citation type="journal article" date="2022" name="bioRxiv">
        <title>Genomics of Preaxostyla Flagellates Illuminates Evolutionary Transitions and the Path Towards Mitochondrial Loss.</title>
        <authorList>
            <person name="Novak L.V.F."/>
            <person name="Treitli S.C."/>
            <person name="Pyrih J."/>
            <person name="Halakuc P."/>
            <person name="Pipaliya S.V."/>
            <person name="Vacek V."/>
            <person name="Brzon O."/>
            <person name="Soukal P."/>
            <person name="Eme L."/>
            <person name="Dacks J.B."/>
            <person name="Karnkowska A."/>
            <person name="Elias M."/>
            <person name="Hampl V."/>
        </authorList>
    </citation>
    <scope>NUCLEOTIDE SEQUENCE [LARGE SCALE GENOMIC DNA]</scope>
    <source>
        <strain evidence="2">NAU3</strain>
        <tissue evidence="2">Gut</tissue>
    </source>
</reference>
<evidence type="ECO:0000313" key="2">
    <source>
        <dbReference type="EMBL" id="KAK2964159.1"/>
    </source>
</evidence>
<keyword evidence="3" id="KW-1185">Reference proteome</keyword>
<evidence type="ECO:0000256" key="1">
    <source>
        <dbReference type="SAM" id="MobiDB-lite"/>
    </source>
</evidence>
<evidence type="ECO:0000313" key="3">
    <source>
        <dbReference type="Proteomes" id="UP001281761"/>
    </source>
</evidence>
<dbReference type="EMBL" id="JARBJD010000003">
    <property type="protein sequence ID" value="KAK2964159.1"/>
    <property type="molecule type" value="Genomic_DNA"/>
</dbReference>
<dbReference type="InterPro" id="IPR019351">
    <property type="entry name" value="DUF2039"/>
</dbReference>
<name>A0ABQ9YKR2_9EUKA</name>
<dbReference type="PANTHER" id="PTHR22876">
    <property type="entry name" value="ZGC:101016"/>
    <property type="match status" value="1"/>
</dbReference>
<feature type="compositionally biased region" description="Acidic residues" evidence="1">
    <location>
        <begin position="200"/>
        <end position="216"/>
    </location>
</feature>
<accession>A0ABQ9YKR2</accession>
<gene>
    <name evidence="2" type="ORF">BLNAU_690</name>
</gene>